<dbReference type="GO" id="GO:0004674">
    <property type="term" value="F:protein serine/threonine kinase activity"/>
    <property type="evidence" value="ECO:0007669"/>
    <property type="project" value="UniProtKB-KW"/>
</dbReference>
<dbReference type="InterPro" id="IPR024788">
    <property type="entry name" value="Malectin-like_Carb-bd_dom"/>
</dbReference>
<dbReference type="GO" id="GO:0005524">
    <property type="term" value="F:ATP binding"/>
    <property type="evidence" value="ECO:0007669"/>
    <property type="project" value="UniProtKB-UniRule"/>
</dbReference>
<evidence type="ECO:0000256" key="12">
    <source>
        <dbReference type="ARBA" id="ARBA00022840"/>
    </source>
</evidence>
<feature type="signal peptide" evidence="21">
    <location>
        <begin position="1"/>
        <end position="25"/>
    </location>
</feature>
<dbReference type="EMBL" id="JAEFBK010000009">
    <property type="protein sequence ID" value="KAG7568441.1"/>
    <property type="molecule type" value="Genomic_DNA"/>
</dbReference>
<accession>A0A8T2A9Q8</accession>
<keyword evidence="11 23" id="KW-0418">Kinase</keyword>
<keyword evidence="3" id="KW-0723">Serine/threonine-protein kinase</keyword>
<evidence type="ECO:0000256" key="2">
    <source>
        <dbReference type="ARBA" id="ARBA00012513"/>
    </source>
</evidence>
<keyword evidence="12 18" id="KW-0067">ATP-binding</keyword>
<evidence type="ECO:0000256" key="20">
    <source>
        <dbReference type="SAM" id="Phobius"/>
    </source>
</evidence>
<feature type="domain" description="Protein kinase" evidence="22">
    <location>
        <begin position="573"/>
        <end position="865"/>
    </location>
</feature>
<evidence type="ECO:0000313" key="24">
    <source>
        <dbReference type="Proteomes" id="UP000694240"/>
    </source>
</evidence>
<feature type="domain" description="Protein kinase" evidence="22">
    <location>
        <begin position="1375"/>
        <end position="1648"/>
    </location>
</feature>
<organism evidence="23 24">
    <name type="scientific">Arabidopsis thaliana x Arabidopsis arenosa</name>
    <dbReference type="NCBI Taxonomy" id="1240361"/>
    <lineage>
        <taxon>Eukaryota</taxon>
        <taxon>Viridiplantae</taxon>
        <taxon>Streptophyta</taxon>
        <taxon>Embryophyta</taxon>
        <taxon>Tracheophyta</taxon>
        <taxon>Spermatophyta</taxon>
        <taxon>Magnoliopsida</taxon>
        <taxon>eudicotyledons</taxon>
        <taxon>Gunneridae</taxon>
        <taxon>Pentapetalae</taxon>
        <taxon>rosids</taxon>
        <taxon>malvids</taxon>
        <taxon>Brassicales</taxon>
        <taxon>Brassicaceae</taxon>
        <taxon>Camelineae</taxon>
        <taxon>Arabidopsis</taxon>
    </lineage>
</organism>
<evidence type="ECO:0000256" key="3">
    <source>
        <dbReference type="ARBA" id="ARBA00022527"/>
    </source>
</evidence>
<dbReference type="GO" id="GO:0016020">
    <property type="term" value="C:membrane"/>
    <property type="evidence" value="ECO:0007669"/>
    <property type="project" value="UniProtKB-SubCell"/>
</dbReference>
<keyword evidence="10 18" id="KW-0547">Nucleotide-binding</keyword>
<evidence type="ECO:0000256" key="16">
    <source>
        <dbReference type="ARBA" id="ARBA00047899"/>
    </source>
</evidence>
<evidence type="ECO:0000256" key="6">
    <source>
        <dbReference type="ARBA" id="ARBA00022679"/>
    </source>
</evidence>
<dbReference type="EC" id="2.7.11.1" evidence="2"/>
<dbReference type="InterPro" id="IPR017441">
    <property type="entry name" value="Protein_kinase_ATP_BS"/>
</dbReference>
<feature type="transmembrane region" description="Helical" evidence="20">
    <location>
        <begin position="1315"/>
        <end position="1339"/>
    </location>
</feature>
<dbReference type="Pfam" id="PF00069">
    <property type="entry name" value="Pkinase"/>
    <property type="match status" value="1"/>
</dbReference>
<evidence type="ECO:0000256" key="17">
    <source>
        <dbReference type="ARBA" id="ARBA00048679"/>
    </source>
</evidence>
<name>A0A8T2A9Q8_9BRAS</name>
<keyword evidence="7 20" id="KW-0812">Transmembrane</keyword>
<dbReference type="CDD" id="cd14066">
    <property type="entry name" value="STKc_IRAK"/>
    <property type="match status" value="2"/>
</dbReference>
<feature type="compositionally biased region" description="Acidic residues" evidence="19">
    <location>
        <begin position="1838"/>
        <end position="1871"/>
    </location>
</feature>
<keyword evidence="8 21" id="KW-0732">Signal</keyword>
<feature type="binding site" evidence="18">
    <location>
        <position position="601"/>
    </location>
    <ligand>
        <name>ATP</name>
        <dbReference type="ChEBI" id="CHEBI:30616"/>
    </ligand>
</feature>
<dbReference type="SMART" id="SM00220">
    <property type="entry name" value="S_TKc"/>
    <property type="match status" value="2"/>
</dbReference>
<dbReference type="Pfam" id="PF00560">
    <property type="entry name" value="LRR_1"/>
    <property type="match status" value="2"/>
</dbReference>
<evidence type="ECO:0000256" key="8">
    <source>
        <dbReference type="ARBA" id="ARBA00022729"/>
    </source>
</evidence>
<keyword evidence="24" id="KW-1185">Reference proteome</keyword>
<evidence type="ECO:0000256" key="5">
    <source>
        <dbReference type="ARBA" id="ARBA00022614"/>
    </source>
</evidence>
<dbReference type="Pfam" id="PF07714">
    <property type="entry name" value="PK_Tyr_Ser-Thr"/>
    <property type="match status" value="1"/>
</dbReference>
<keyword evidence="4" id="KW-0597">Phosphoprotein</keyword>
<comment type="catalytic activity">
    <reaction evidence="17">
        <text>L-seryl-[protein] + ATP = O-phospho-L-seryl-[protein] + ADP + H(+)</text>
        <dbReference type="Rhea" id="RHEA:17989"/>
        <dbReference type="Rhea" id="RHEA-COMP:9863"/>
        <dbReference type="Rhea" id="RHEA-COMP:11604"/>
        <dbReference type="ChEBI" id="CHEBI:15378"/>
        <dbReference type="ChEBI" id="CHEBI:29999"/>
        <dbReference type="ChEBI" id="CHEBI:30616"/>
        <dbReference type="ChEBI" id="CHEBI:83421"/>
        <dbReference type="ChEBI" id="CHEBI:456216"/>
        <dbReference type="EC" id="2.7.11.1"/>
    </reaction>
</comment>
<evidence type="ECO:0000256" key="15">
    <source>
        <dbReference type="ARBA" id="ARBA00023170"/>
    </source>
</evidence>
<evidence type="ECO:0000256" key="1">
    <source>
        <dbReference type="ARBA" id="ARBA00004167"/>
    </source>
</evidence>
<dbReference type="InterPro" id="IPR008271">
    <property type="entry name" value="Ser/Thr_kinase_AS"/>
</dbReference>
<dbReference type="InterPro" id="IPR001611">
    <property type="entry name" value="Leu-rich_rpt"/>
</dbReference>
<keyword evidence="6" id="KW-0808">Transferase</keyword>
<evidence type="ECO:0000259" key="22">
    <source>
        <dbReference type="PROSITE" id="PS50011"/>
    </source>
</evidence>
<dbReference type="Proteomes" id="UP000694240">
    <property type="component" value="Chromosome 9"/>
</dbReference>
<dbReference type="PROSITE" id="PS00107">
    <property type="entry name" value="PROTEIN_KINASE_ATP"/>
    <property type="match status" value="2"/>
</dbReference>
<proteinExistence type="predicted"/>
<evidence type="ECO:0000256" key="14">
    <source>
        <dbReference type="ARBA" id="ARBA00023136"/>
    </source>
</evidence>
<keyword evidence="9" id="KW-0677">Repeat</keyword>
<dbReference type="InterPro" id="IPR000719">
    <property type="entry name" value="Prot_kinase_dom"/>
</dbReference>
<feature type="transmembrane region" description="Helical" evidence="20">
    <location>
        <begin position="508"/>
        <end position="532"/>
    </location>
</feature>
<feature type="chain" id="PRO_5035902757" description="non-specific serine/threonine protein kinase" evidence="21">
    <location>
        <begin position="26"/>
        <end position="2021"/>
    </location>
</feature>
<evidence type="ECO:0000256" key="18">
    <source>
        <dbReference type="PROSITE-ProRule" id="PRU10141"/>
    </source>
</evidence>
<evidence type="ECO:0000256" key="4">
    <source>
        <dbReference type="ARBA" id="ARBA00022553"/>
    </source>
</evidence>
<keyword evidence="15" id="KW-0675">Receptor</keyword>
<evidence type="ECO:0000256" key="9">
    <source>
        <dbReference type="ARBA" id="ARBA00022737"/>
    </source>
</evidence>
<keyword evidence="14 20" id="KW-0472">Membrane</keyword>
<evidence type="ECO:0000256" key="21">
    <source>
        <dbReference type="SAM" id="SignalP"/>
    </source>
</evidence>
<evidence type="ECO:0000256" key="11">
    <source>
        <dbReference type="ARBA" id="ARBA00022777"/>
    </source>
</evidence>
<dbReference type="Pfam" id="PF13855">
    <property type="entry name" value="LRR_8"/>
    <property type="match status" value="1"/>
</dbReference>
<comment type="catalytic activity">
    <reaction evidence="16">
        <text>L-threonyl-[protein] + ATP = O-phospho-L-threonyl-[protein] + ADP + H(+)</text>
        <dbReference type="Rhea" id="RHEA:46608"/>
        <dbReference type="Rhea" id="RHEA-COMP:11060"/>
        <dbReference type="Rhea" id="RHEA-COMP:11605"/>
        <dbReference type="ChEBI" id="CHEBI:15378"/>
        <dbReference type="ChEBI" id="CHEBI:30013"/>
        <dbReference type="ChEBI" id="CHEBI:30616"/>
        <dbReference type="ChEBI" id="CHEBI:61977"/>
        <dbReference type="ChEBI" id="CHEBI:456216"/>
        <dbReference type="EC" id="2.7.11.1"/>
    </reaction>
</comment>
<dbReference type="PANTHER" id="PTHR45631">
    <property type="entry name" value="OS07G0107800 PROTEIN-RELATED"/>
    <property type="match status" value="1"/>
</dbReference>
<keyword evidence="5" id="KW-0433">Leucine-rich repeat</keyword>
<dbReference type="PROSITE" id="PS00108">
    <property type="entry name" value="PROTEIN_KINASE_ST"/>
    <property type="match status" value="2"/>
</dbReference>
<keyword evidence="13 20" id="KW-1133">Transmembrane helix</keyword>
<evidence type="ECO:0000256" key="7">
    <source>
        <dbReference type="ARBA" id="ARBA00022692"/>
    </source>
</evidence>
<feature type="region of interest" description="Disordered" evidence="19">
    <location>
        <begin position="1826"/>
        <end position="1872"/>
    </location>
</feature>
<reference evidence="23 24" key="1">
    <citation type="submission" date="2020-12" db="EMBL/GenBank/DDBJ databases">
        <title>Concerted genomic and epigenomic changes stabilize Arabidopsis allopolyploids.</title>
        <authorList>
            <person name="Chen Z."/>
        </authorList>
    </citation>
    <scope>NUCLEOTIDE SEQUENCE [LARGE SCALE GENOMIC DNA]</scope>
    <source>
        <strain evidence="23">Allo738</strain>
        <tissue evidence="23">Leaf</tissue>
    </source>
</reference>
<evidence type="ECO:0000256" key="10">
    <source>
        <dbReference type="ARBA" id="ARBA00022741"/>
    </source>
</evidence>
<evidence type="ECO:0000313" key="23">
    <source>
        <dbReference type="EMBL" id="KAG7568441.1"/>
    </source>
</evidence>
<dbReference type="FunFam" id="3.30.200.20:FF:000394">
    <property type="entry name" value="Leucine-rich repeat receptor-like protein kinase"/>
    <property type="match status" value="2"/>
</dbReference>
<dbReference type="InterPro" id="IPR001245">
    <property type="entry name" value="Ser-Thr/Tyr_kinase_cat_dom"/>
</dbReference>
<dbReference type="FunFam" id="1.10.510.10:FF:000146">
    <property type="entry name" value="LRR receptor-like serine/threonine-protein kinase IOS1"/>
    <property type="match status" value="2"/>
</dbReference>
<comment type="subcellular location">
    <subcellularLocation>
        <location evidence="1">Membrane</location>
        <topology evidence="1">Single-pass membrane protein</topology>
    </subcellularLocation>
</comment>
<feature type="binding site" evidence="18">
    <location>
        <position position="1403"/>
    </location>
    <ligand>
        <name>ATP</name>
        <dbReference type="ChEBI" id="CHEBI:30616"/>
    </ligand>
</feature>
<dbReference type="PROSITE" id="PS50011">
    <property type="entry name" value="PROTEIN_KINASE_DOM"/>
    <property type="match status" value="2"/>
</dbReference>
<evidence type="ECO:0000256" key="19">
    <source>
        <dbReference type="SAM" id="MobiDB-lite"/>
    </source>
</evidence>
<gene>
    <name evidence="23" type="ORF">ISN45_Aa04g012580</name>
</gene>
<dbReference type="Pfam" id="PF12819">
    <property type="entry name" value="Malectin_like"/>
    <property type="match status" value="2"/>
</dbReference>
<evidence type="ECO:0000256" key="13">
    <source>
        <dbReference type="ARBA" id="ARBA00022989"/>
    </source>
</evidence>
<dbReference type="FunFam" id="3.80.10.10:FF:000129">
    <property type="entry name" value="Leucine-rich repeat receptor-like kinase"/>
    <property type="match status" value="2"/>
</dbReference>
<dbReference type="PANTHER" id="PTHR45631:SF97">
    <property type="entry name" value="LEUCINE-RICH REPEAT PROTEIN KINASE FAMILY PROTEIN"/>
    <property type="match status" value="1"/>
</dbReference>
<comment type="caution">
    <text evidence="23">The sequence shown here is derived from an EMBL/GenBank/DDBJ whole genome shotgun (WGS) entry which is preliminary data.</text>
</comment>
<protein>
    <recommendedName>
        <fullName evidence="2">non-specific serine/threonine protein kinase</fullName>
        <ecNumber evidence="2">2.7.11.1</ecNumber>
    </recommendedName>
</protein>
<sequence length="2021" mass="227905">MEGRRRQLLLALSFGAFTIIHLVQAQPPDQQGFISLDCGLPVNESPYTDPVTGLTFSSDADFILSGLRGEVGDDNTFIYRQYKDLRYFPDGIRNCYNLKVEQGINYLIRAGFGYGNYDGLNVYPKFDLHVGPNMWIAVDLEFGKDREIIYMTKSNLLQICLVKTGSTTPMISTLELRPLRNDSYMTQFGPLNLIYRRAYSNNSTGFIRYPDDIFDRKWDRYNKFEKDVNTTLNVRSSSPFQVPQAVSRAGITPENASTPLRFSVSLDDDNDKVNVYFHFAEIQALRANDTREFDIELEENIIQSAYSPMMLQSDTKYNLSPQKCGLGLCYLDLVRTPRSTLPPLINAIEAFKVLDFPYAETNPNDVAAMKNIEAIYGLKMISWQGDPCVPELLKWEDLKCSYTNKSTPPRIISLDLSSRELKGVIAPAFQNLTELRKLDLSNNSFTGGVPEFLASMKSLSIINLNWNDLTGPLPKLFHDREKNGLKLTIQGNPKLCEDASCKNKSQTYVVPVVASVASVLIIVVVLIFILVFKKRRPTQVDSLPTVQHGLPNRPFIFTQTKRFTYSEVEALTDNFERVLGEGGFGVVYHGSLNGTQPVAVKLLSQSSVQGYKEFKAEVELLLRVHHVNLVSLVGYCDEENNLALLYEYAPNGDLKQHLSGERGGSPLKWSSRLKIVVETAQGLEYLHTGCKPPMVHRDVKTTNILLDEHFQAKLADFGLSRSFPIGGETHVSTAVAGTPGYLDPEYYRTNRLNEKSDVYSFGVVLLEVITSRPVIQQTREKPHIAAWVGYMLTKGDIENVVDPRLNRDYEPTSVWKALEIAMSCVNPSSEKRPTMSQVTNELKQCLTLDNSKRGGGEGMGSRRFISLDCGLPPSESPYTDPVTGLTFSSDADFIESGKRGEAGDDVTYTYRQYKDLRYFPDGIRNCYNLIVNKGINYLIRAGFSYGNYDGLNVYPKFDLHVGPYMWIAVDLDDENDREIIYMTKSNVLQICLVKTGVTIPMISTLELRPSRNDSYTTQFGPLNLIHRRAYTSDSRGYIRYPNDVFDRKWDRYDWFETDVNTTLNVTSSNPFLVPNVVSRSGISPKNTSKPMFFYTSLEDDNDKVIVYFHFAEIQDLKGNDTREFDIEVDEKIIHKAYSPKVLLSETIYNTSPQKCRFGACAISLVRTQRSTLPPLINAMEAFNVLEFLYVETNPNDVAALKNIHTTYGLNIISWQGDPCLPEQLKWKGVECSYTNKSTPPRIISLDLSANRLSGSIASSFQNLTELQKLNLSWNNLKGTIPQALRDREKNGLKLVMQGNPKLCQTDECKNSNTRFLVPVAASIASFTVIVVVLVLIFFAKKKTKLKVRRRSPIAKSVILTKKKRFTYSEVEAMTNNFERVLGEGGFGVVYHGSLNDSEHVAVKLLAQSSTQGYKQFKAEVELLLRVHHTNLVNLVGYCIEEDQLALVYEFASNGDLKQHLLGESHGVSLNWASRLRIAMETAQGLEYLHIGCEPPMIHRDVKTTNILLDENYQAKLADFGLSRSFPIGVERHMSTNVAGTPGYLDPEYFQTNWLTEKSDIYSFGIVLLEMITSQPVIQQSRKKPHIAEWVGLMLKRGDIENIMDPNLHGDYDSSSVWKALELAISCVNPSSLRRPSMTQVVSELKECLVYEDSKKGRKSDMDSNISLELSTSFTVVMTPDARWVMDILVFTTVGEWRCKEEKWKFEPGEGMFGRCVRVKENMTYTEFVRTLCEVFSLKSTECNPIISYWMPGKMPVMIESKRPLVYIDNQMNLDTFFLIRGGDPSVNLFVSFITTVKALGNIIPRTDGDDAESDLVSKSAKTPNSIVAASNLDANNEAVDEQDDVEDDKTDEDEEEEDNEDGDGEGSGEEYDYNKWNDLIEEEYEIGNVEEDVIHTEHTVEHPGEFSRLLAECTYTSQRVPDGENIFYLGDIAPTVTPTRKYRHGLYFVPIDKVNGRDEVTGDDVLECGIGGSASGVVHDNRLVTAYEAYRVYNGFSSLHGCEAKILDNDVAPLFDDLPNF</sequence>